<reference evidence="4" key="1">
    <citation type="journal article" date="2019" name="Mar. Drugs">
        <title>Conotoxin diversity in the venom gland transcriptome of the Magician's Cone, Pionoconus magus.</title>
        <authorList>
            <person name="Pardos-Blas J.R."/>
            <person name="Irisarri I."/>
            <person name="Abalde S."/>
            <person name="Tenorio M.J."/>
            <person name="Zardoya R."/>
        </authorList>
    </citation>
    <scope>NUCLEOTIDE SEQUENCE</scope>
    <source>
        <tissue evidence="4">Venom gland</tissue>
    </source>
</reference>
<evidence type="ECO:0000259" key="3">
    <source>
        <dbReference type="PROSITE" id="PS50279"/>
    </source>
</evidence>
<dbReference type="SUPFAM" id="SSF57362">
    <property type="entry name" value="BPTI-like"/>
    <property type="match status" value="1"/>
</dbReference>
<feature type="chain" id="PRO_5024457757" evidence="2">
    <location>
        <begin position="24"/>
        <end position="87"/>
    </location>
</feature>
<protein>
    <submittedName>
        <fullName evidence="4">Conotoxin superfamily conkunitzin-3</fullName>
    </submittedName>
</protein>
<dbReference type="Gene3D" id="4.10.410.10">
    <property type="entry name" value="Pancreatic trypsin inhibitor Kunitz domain"/>
    <property type="match status" value="1"/>
</dbReference>
<dbReference type="PROSITE" id="PS50279">
    <property type="entry name" value="BPTI_KUNITZ_2"/>
    <property type="match status" value="1"/>
</dbReference>
<accession>A0A5P8I0E0</accession>
<dbReference type="CDD" id="cd22593">
    <property type="entry name" value="Kunitz_conkunitzin"/>
    <property type="match status" value="1"/>
</dbReference>
<organism evidence="4">
    <name type="scientific">Conus magus</name>
    <name type="common">Magical cone</name>
    <dbReference type="NCBI Taxonomy" id="6492"/>
    <lineage>
        <taxon>Eukaryota</taxon>
        <taxon>Metazoa</taxon>
        <taxon>Spiralia</taxon>
        <taxon>Lophotrochozoa</taxon>
        <taxon>Mollusca</taxon>
        <taxon>Gastropoda</taxon>
        <taxon>Caenogastropoda</taxon>
        <taxon>Neogastropoda</taxon>
        <taxon>Conoidea</taxon>
        <taxon>Conidae</taxon>
        <taxon>Conus</taxon>
        <taxon>Pionoconus</taxon>
    </lineage>
</organism>
<keyword evidence="2" id="KW-0732">Signal</keyword>
<feature type="signal peptide" evidence="2">
    <location>
        <begin position="1"/>
        <end position="23"/>
    </location>
</feature>
<evidence type="ECO:0000313" key="4">
    <source>
        <dbReference type="EMBL" id="QFQ60984.1"/>
    </source>
</evidence>
<dbReference type="InterPro" id="IPR036880">
    <property type="entry name" value="Kunitz_BPTI_sf"/>
</dbReference>
<dbReference type="PRINTS" id="PR00759">
    <property type="entry name" value="BASICPTASE"/>
</dbReference>
<dbReference type="AlphaFoldDB" id="A0A5P8I0E0"/>
<dbReference type="GO" id="GO:0004867">
    <property type="term" value="F:serine-type endopeptidase inhibitor activity"/>
    <property type="evidence" value="ECO:0007669"/>
    <property type="project" value="InterPro"/>
</dbReference>
<dbReference type="EMBL" id="MN517301">
    <property type="protein sequence ID" value="QFQ60984.1"/>
    <property type="molecule type" value="mRNA"/>
</dbReference>
<name>A0A5P8I0E0_CONMA</name>
<evidence type="ECO:0000256" key="1">
    <source>
        <dbReference type="ARBA" id="ARBA00023157"/>
    </source>
</evidence>
<dbReference type="Pfam" id="PF00014">
    <property type="entry name" value="Kunitz_BPTI"/>
    <property type="match status" value="1"/>
</dbReference>
<dbReference type="PANTHER" id="PTHR10083:SF374">
    <property type="entry name" value="BPTI_KUNITZ INHIBITOR DOMAIN-CONTAINING PROTEIN"/>
    <property type="match status" value="1"/>
</dbReference>
<dbReference type="InterPro" id="IPR050098">
    <property type="entry name" value="TFPI/VKTCI-like"/>
</dbReference>
<dbReference type="PANTHER" id="PTHR10083">
    <property type="entry name" value="KUNITZ-TYPE PROTEASE INHIBITOR-RELATED"/>
    <property type="match status" value="1"/>
</dbReference>
<proteinExistence type="evidence at transcript level"/>
<dbReference type="InterPro" id="IPR002223">
    <property type="entry name" value="Kunitz_BPTI"/>
</dbReference>
<feature type="domain" description="BPTI/Kunitz inhibitor" evidence="3">
    <location>
        <begin position="33"/>
        <end position="83"/>
    </location>
</feature>
<dbReference type="SMART" id="SM00131">
    <property type="entry name" value="KU"/>
    <property type="match status" value="1"/>
</dbReference>
<sequence length="87" mass="9568">MEGRRFAAVLILTLCMLASGAVAAKPKSRPSYCNLPADSGSGTKSEKRIYYNSARKQCLRFTYHGEGGNANNFLHTFDCQHTCLYTG</sequence>
<dbReference type="GO" id="GO:0005615">
    <property type="term" value="C:extracellular space"/>
    <property type="evidence" value="ECO:0007669"/>
    <property type="project" value="TreeGrafter"/>
</dbReference>
<keyword evidence="1" id="KW-1015">Disulfide bond</keyword>
<evidence type="ECO:0000256" key="2">
    <source>
        <dbReference type="SAM" id="SignalP"/>
    </source>
</evidence>